<dbReference type="SUPFAM" id="SSF103378">
    <property type="entry name" value="2-methylcitrate dehydratase PrpD"/>
    <property type="match status" value="1"/>
</dbReference>
<dbReference type="Pfam" id="PF19305">
    <property type="entry name" value="MmgE_PrpD_C"/>
    <property type="match status" value="1"/>
</dbReference>
<dbReference type="PANTHER" id="PTHR16943">
    <property type="entry name" value="2-METHYLCITRATE DEHYDRATASE-RELATED"/>
    <property type="match status" value="1"/>
</dbReference>
<evidence type="ECO:0000259" key="2">
    <source>
        <dbReference type="Pfam" id="PF03972"/>
    </source>
</evidence>
<dbReference type="Gene3D" id="1.10.4100.10">
    <property type="entry name" value="2-methylcitrate dehydratase PrpD"/>
    <property type="match status" value="1"/>
</dbReference>
<protein>
    <submittedName>
        <fullName evidence="4">MmgE/PrpD family protein</fullName>
    </submittedName>
</protein>
<name>A0A5C4LE14_9HYPH</name>
<proteinExistence type="inferred from homology"/>
<dbReference type="OrthoDB" id="5415580at2"/>
<evidence type="ECO:0000313" key="4">
    <source>
        <dbReference type="EMBL" id="TNC11612.1"/>
    </source>
</evidence>
<dbReference type="InterPro" id="IPR045337">
    <property type="entry name" value="MmgE_PrpD_C"/>
</dbReference>
<dbReference type="Proteomes" id="UP000305267">
    <property type="component" value="Unassembled WGS sequence"/>
</dbReference>
<dbReference type="Gene3D" id="3.30.1330.120">
    <property type="entry name" value="2-methylcitrate dehydratase PrpD"/>
    <property type="match status" value="1"/>
</dbReference>
<dbReference type="InterPro" id="IPR045336">
    <property type="entry name" value="MmgE_PrpD_N"/>
</dbReference>
<dbReference type="GO" id="GO:0016829">
    <property type="term" value="F:lyase activity"/>
    <property type="evidence" value="ECO:0007669"/>
    <property type="project" value="InterPro"/>
</dbReference>
<dbReference type="EMBL" id="VDDA01000008">
    <property type="protein sequence ID" value="TNC11612.1"/>
    <property type="molecule type" value="Genomic_DNA"/>
</dbReference>
<reference evidence="4 5" key="1">
    <citation type="submission" date="2019-06" db="EMBL/GenBank/DDBJ databases">
        <title>Genome of Methylobacterium sp. 17Sr1-39.</title>
        <authorList>
            <person name="Seo T."/>
        </authorList>
    </citation>
    <scope>NUCLEOTIDE SEQUENCE [LARGE SCALE GENOMIC DNA]</scope>
    <source>
        <strain evidence="4 5">17Sr1-39</strain>
    </source>
</reference>
<dbReference type="PANTHER" id="PTHR16943:SF8">
    <property type="entry name" value="2-METHYLCITRATE DEHYDRATASE"/>
    <property type="match status" value="1"/>
</dbReference>
<evidence type="ECO:0000259" key="3">
    <source>
        <dbReference type="Pfam" id="PF19305"/>
    </source>
</evidence>
<dbReference type="InterPro" id="IPR042183">
    <property type="entry name" value="MmgE/PrpD_sf_1"/>
</dbReference>
<dbReference type="Pfam" id="PF03972">
    <property type="entry name" value="MmgE_PrpD_N"/>
    <property type="match status" value="1"/>
</dbReference>
<sequence length="457" mass="46641">MAGSLTEHLVASLSRPIAAADRERASLHVLDWAACAAAGAREPVAAFLPALAEGGRAGPCSLVAGGSADATAAVLVNAGLGNVLEMDDVHRGAIVHPGDTIVPACLAVAEAADLPGEALLDAVITGYEVAIRLGLAAGTGHYRLWYTTATCGTFGTAAAIARLLGLAPERVVDALGHAGMMASGLWQCREEPTASKQLATAHAAQAGVMAARYAGAGARGPHRILEGALGFFAATCPTPRPEAITAPVGPWLIHEVSFKPWPACRHVHPAIEAALALRDRVAPGEIAAVRVATYRDALAFADRPDPTTPHEARFSLQHCVAAALLDGPVTLAHSAPEALACPHLGALRHRVALAEDPDRTARYPGRFSAGLAITRADGTVLTAAVESARGDPENPMSADEIREKARGLLSGALTPEAAGGAVAAAAALPGGLPVRAFGRALRADDLPSNDGRIDHAA</sequence>
<evidence type="ECO:0000256" key="1">
    <source>
        <dbReference type="ARBA" id="ARBA00006174"/>
    </source>
</evidence>
<keyword evidence="5" id="KW-1185">Reference proteome</keyword>
<comment type="similarity">
    <text evidence="1">Belongs to the PrpD family.</text>
</comment>
<dbReference type="InterPro" id="IPR036148">
    <property type="entry name" value="MmgE/PrpD_sf"/>
</dbReference>
<feature type="domain" description="MmgE/PrpD C-terminal" evidence="3">
    <location>
        <begin position="261"/>
        <end position="417"/>
    </location>
</feature>
<gene>
    <name evidence="4" type="ORF">FF100_18355</name>
</gene>
<evidence type="ECO:0000313" key="5">
    <source>
        <dbReference type="Proteomes" id="UP000305267"/>
    </source>
</evidence>
<accession>A0A5C4LE14</accession>
<comment type="caution">
    <text evidence="4">The sequence shown here is derived from an EMBL/GenBank/DDBJ whole genome shotgun (WGS) entry which is preliminary data.</text>
</comment>
<dbReference type="InterPro" id="IPR042188">
    <property type="entry name" value="MmgE/PrpD_sf_2"/>
</dbReference>
<dbReference type="RefSeq" id="WP_139037132.1">
    <property type="nucleotide sequence ID" value="NZ_VDDA01000008.1"/>
</dbReference>
<organism evidence="4 5">
    <name type="scientific">Methylobacterium terricola</name>
    <dbReference type="NCBI Taxonomy" id="2583531"/>
    <lineage>
        <taxon>Bacteria</taxon>
        <taxon>Pseudomonadati</taxon>
        <taxon>Pseudomonadota</taxon>
        <taxon>Alphaproteobacteria</taxon>
        <taxon>Hyphomicrobiales</taxon>
        <taxon>Methylobacteriaceae</taxon>
        <taxon>Methylobacterium</taxon>
    </lineage>
</organism>
<dbReference type="AlphaFoldDB" id="A0A5C4LE14"/>
<dbReference type="InterPro" id="IPR005656">
    <property type="entry name" value="MmgE_PrpD"/>
</dbReference>
<feature type="domain" description="MmgE/PrpD N-terminal" evidence="2">
    <location>
        <begin position="20"/>
        <end position="241"/>
    </location>
</feature>